<dbReference type="RefSeq" id="WP_215819869.1">
    <property type="nucleotide sequence ID" value="NZ_JAGSOY010000023.1"/>
</dbReference>
<evidence type="ECO:0000313" key="1">
    <source>
        <dbReference type="EMBL" id="MBU2711712.1"/>
    </source>
</evidence>
<comment type="caution">
    <text evidence="1">The sequence shown here is derived from an EMBL/GenBank/DDBJ whole genome shotgun (WGS) entry which is preliminary data.</text>
</comment>
<name>A0ABS5ZCB4_9GAMM</name>
<organism evidence="1 2">
    <name type="scientific">Zooshikella harenae</name>
    <dbReference type="NCBI Taxonomy" id="2827238"/>
    <lineage>
        <taxon>Bacteria</taxon>
        <taxon>Pseudomonadati</taxon>
        <taxon>Pseudomonadota</taxon>
        <taxon>Gammaproteobacteria</taxon>
        <taxon>Oceanospirillales</taxon>
        <taxon>Zooshikellaceae</taxon>
        <taxon>Zooshikella</taxon>
    </lineage>
</organism>
<accession>A0ABS5ZCB4</accession>
<dbReference type="Pfam" id="PF04456">
    <property type="entry name" value="DUF503"/>
    <property type="match status" value="1"/>
</dbReference>
<keyword evidence="2" id="KW-1185">Reference proteome</keyword>
<gene>
    <name evidence="1" type="ORF">KCG35_11635</name>
</gene>
<dbReference type="Proteomes" id="UP000690515">
    <property type="component" value="Unassembled WGS sequence"/>
</dbReference>
<protein>
    <submittedName>
        <fullName evidence="1">DUF503 family protein</fullName>
    </submittedName>
</protein>
<dbReference type="SUPFAM" id="SSF103007">
    <property type="entry name" value="Hypothetical protein TT1725"/>
    <property type="match status" value="1"/>
</dbReference>
<reference evidence="1 2" key="1">
    <citation type="submission" date="2021-04" db="EMBL/GenBank/DDBJ databases">
        <authorList>
            <person name="Pira H."/>
            <person name="Risdian C."/>
            <person name="Wink J."/>
        </authorList>
    </citation>
    <scope>NUCLEOTIDE SEQUENCE [LARGE SCALE GENOMIC DNA]</scope>
    <source>
        <strain evidence="1 2">WH53</strain>
    </source>
</reference>
<sequence>MHIRLIVFSLQLPGCRSLKEKRQRTIGFKDKFGKLANVAVTESNYHNSHDLAEWGVIIIAKDKQTISQIESQLENGLACMDVVITEVKSDWI</sequence>
<evidence type="ECO:0000313" key="2">
    <source>
        <dbReference type="Proteomes" id="UP000690515"/>
    </source>
</evidence>
<dbReference type="EMBL" id="JAGSOY010000023">
    <property type="protein sequence ID" value="MBU2711712.1"/>
    <property type="molecule type" value="Genomic_DNA"/>
</dbReference>
<dbReference type="InterPro" id="IPR007546">
    <property type="entry name" value="DUF503"/>
</dbReference>
<dbReference type="Gene3D" id="3.30.70.1120">
    <property type="entry name" value="TT1725-like"/>
    <property type="match status" value="1"/>
</dbReference>
<proteinExistence type="predicted"/>
<dbReference type="InterPro" id="IPR036746">
    <property type="entry name" value="TT1725-like_sf"/>
</dbReference>